<organism evidence="2 3">
    <name type="scientific">Macleaya cordata</name>
    <name type="common">Five-seeded plume-poppy</name>
    <name type="synonym">Bocconia cordata</name>
    <dbReference type="NCBI Taxonomy" id="56857"/>
    <lineage>
        <taxon>Eukaryota</taxon>
        <taxon>Viridiplantae</taxon>
        <taxon>Streptophyta</taxon>
        <taxon>Embryophyta</taxon>
        <taxon>Tracheophyta</taxon>
        <taxon>Spermatophyta</taxon>
        <taxon>Magnoliopsida</taxon>
        <taxon>Ranunculales</taxon>
        <taxon>Papaveraceae</taxon>
        <taxon>Papaveroideae</taxon>
        <taxon>Macleaya</taxon>
    </lineage>
</organism>
<dbReference type="OrthoDB" id="591557at2759"/>
<dbReference type="InterPro" id="IPR050796">
    <property type="entry name" value="SCF_F-box_component"/>
</dbReference>
<dbReference type="InterPro" id="IPR017451">
    <property type="entry name" value="F-box-assoc_interact_dom"/>
</dbReference>
<gene>
    <name evidence="2" type="ORF">BVC80_8779g8</name>
</gene>
<evidence type="ECO:0000313" key="3">
    <source>
        <dbReference type="Proteomes" id="UP000195402"/>
    </source>
</evidence>
<keyword evidence="3" id="KW-1185">Reference proteome</keyword>
<name>A0A200QAE6_MACCD</name>
<dbReference type="PANTHER" id="PTHR31672">
    <property type="entry name" value="BNACNNG10540D PROTEIN"/>
    <property type="match status" value="1"/>
</dbReference>
<dbReference type="STRING" id="56857.A0A200QAE6"/>
<dbReference type="Pfam" id="PF08268">
    <property type="entry name" value="FBA_3"/>
    <property type="match status" value="1"/>
</dbReference>
<reference evidence="2 3" key="1">
    <citation type="journal article" date="2017" name="Mol. Plant">
        <title>The Genome of Medicinal Plant Macleaya cordata Provides New Insights into Benzylisoquinoline Alkaloids Metabolism.</title>
        <authorList>
            <person name="Liu X."/>
            <person name="Liu Y."/>
            <person name="Huang P."/>
            <person name="Ma Y."/>
            <person name="Qing Z."/>
            <person name="Tang Q."/>
            <person name="Cao H."/>
            <person name="Cheng P."/>
            <person name="Zheng Y."/>
            <person name="Yuan Z."/>
            <person name="Zhou Y."/>
            <person name="Liu J."/>
            <person name="Tang Z."/>
            <person name="Zhuo Y."/>
            <person name="Zhang Y."/>
            <person name="Yu L."/>
            <person name="Huang J."/>
            <person name="Yang P."/>
            <person name="Peng Q."/>
            <person name="Zhang J."/>
            <person name="Jiang W."/>
            <person name="Zhang Z."/>
            <person name="Lin K."/>
            <person name="Ro D.K."/>
            <person name="Chen X."/>
            <person name="Xiong X."/>
            <person name="Shang Y."/>
            <person name="Huang S."/>
            <person name="Zeng J."/>
        </authorList>
    </citation>
    <scope>NUCLEOTIDE SEQUENCE [LARGE SCALE GENOMIC DNA]</scope>
    <source>
        <strain evidence="3">cv. BLH2017</strain>
        <tissue evidence="2">Root</tissue>
    </source>
</reference>
<dbReference type="EMBL" id="MVGT01002520">
    <property type="protein sequence ID" value="OVA07452.1"/>
    <property type="molecule type" value="Genomic_DNA"/>
</dbReference>
<dbReference type="AlphaFoldDB" id="A0A200QAE6"/>
<dbReference type="InParanoid" id="A0A200QAE6"/>
<evidence type="ECO:0000313" key="2">
    <source>
        <dbReference type="EMBL" id="OVA07452.1"/>
    </source>
</evidence>
<sequence>MGLLFSIGLDYDKCGSAVQLYYGGQYDHEINNIDDDDDDDDDKHNDYSSYKTLTKIDHPPITERPLFDLMLGSCNGLVCFFVPHDGMDDPIYICNPITGEYVNLPRFTCGKHASSHHKLVGGFGYLHSTNEYKVVRTYYDYDEPSLVGHVQVYTLGDGNGWRNKGDTTHFIGSSGVFANGYLHWIDIGAKKNIVAFDLAEEEFRLLPSPPCLLLRSRNLVYFSLQLLGGCLCVVCIDKGKCVDIWALKNKKKKKNSSYDDEDNSWSWSREFSIAWEGPVRSTFYEPFAVTKNNEVLLWFNGILSCYDPKTAILKKLWDDDTRFRYTKAIPHMNSLVSLKALGEKSERRS</sequence>
<evidence type="ECO:0000259" key="1">
    <source>
        <dbReference type="Pfam" id="PF08268"/>
    </source>
</evidence>
<proteinExistence type="predicted"/>
<dbReference type="Proteomes" id="UP000195402">
    <property type="component" value="Unassembled WGS sequence"/>
</dbReference>
<dbReference type="NCBIfam" id="TIGR01640">
    <property type="entry name" value="F_box_assoc_1"/>
    <property type="match status" value="1"/>
</dbReference>
<dbReference type="PANTHER" id="PTHR31672:SF13">
    <property type="entry name" value="F-BOX PROTEIN CPR30-LIKE"/>
    <property type="match status" value="1"/>
</dbReference>
<accession>A0A200QAE6</accession>
<comment type="caution">
    <text evidence="2">The sequence shown here is derived from an EMBL/GenBank/DDBJ whole genome shotgun (WGS) entry which is preliminary data.</text>
</comment>
<feature type="domain" description="F-box associated beta-propeller type 3" evidence="1">
    <location>
        <begin position="66"/>
        <end position="258"/>
    </location>
</feature>
<dbReference type="InterPro" id="IPR013187">
    <property type="entry name" value="F-box-assoc_dom_typ3"/>
</dbReference>
<protein>
    <recommendedName>
        <fullName evidence="1">F-box associated beta-propeller type 3 domain-containing protein</fullName>
    </recommendedName>
</protein>